<sequence>MRKALSSKNKFKFVNGVVGTPQESDAIFYAWKRCNAMVISWITRSLSQQLAQSIIYIDNAQELWQDLKERFSKDNNKASVMINTQPF</sequence>
<comment type="caution">
    <text evidence="1">The sequence shown here is derived from an EMBL/GenBank/DDBJ whole genome shotgun (WGS) entry which is preliminary data.</text>
</comment>
<dbReference type="EMBL" id="WOCE01000011">
    <property type="protein sequence ID" value="KAE9604354.1"/>
    <property type="molecule type" value="Genomic_DNA"/>
</dbReference>
<protein>
    <recommendedName>
        <fullName evidence="3">Retrotransposon Copia-like N-terminal domain-containing protein</fullName>
    </recommendedName>
</protein>
<organism evidence="1 2">
    <name type="scientific">Lupinus albus</name>
    <name type="common">White lupine</name>
    <name type="synonym">Lupinus termis</name>
    <dbReference type="NCBI Taxonomy" id="3870"/>
    <lineage>
        <taxon>Eukaryota</taxon>
        <taxon>Viridiplantae</taxon>
        <taxon>Streptophyta</taxon>
        <taxon>Embryophyta</taxon>
        <taxon>Tracheophyta</taxon>
        <taxon>Spermatophyta</taxon>
        <taxon>Magnoliopsida</taxon>
        <taxon>eudicotyledons</taxon>
        <taxon>Gunneridae</taxon>
        <taxon>Pentapetalae</taxon>
        <taxon>rosids</taxon>
        <taxon>fabids</taxon>
        <taxon>Fabales</taxon>
        <taxon>Fabaceae</taxon>
        <taxon>Papilionoideae</taxon>
        <taxon>50 kb inversion clade</taxon>
        <taxon>genistoids sensu lato</taxon>
        <taxon>core genistoids</taxon>
        <taxon>Genisteae</taxon>
        <taxon>Lupinus</taxon>
    </lineage>
</organism>
<gene>
    <name evidence="1" type="ORF">Lalb_Chr11g0070561</name>
</gene>
<evidence type="ECO:0000313" key="1">
    <source>
        <dbReference type="EMBL" id="KAE9604354.1"/>
    </source>
</evidence>
<reference evidence="2" key="1">
    <citation type="journal article" date="2020" name="Nat. Commun.">
        <title>Genome sequence of the cluster root forming white lupin.</title>
        <authorList>
            <person name="Hufnagel B."/>
            <person name="Marques A."/>
            <person name="Soriano A."/>
            <person name="Marques L."/>
            <person name="Divol F."/>
            <person name="Doumas P."/>
            <person name="Sallet E."/>
            <person name="Mancinotti D."/>
            <person name="Carrere S."/>
            <person name="Marande W."/>
            <person name="Arribat S."/>
            <person name="Keller J."/>
            <person name="Huneau C."/>
            <person name="Blein T."/>
            <person name="Aime D."/>
            <person name="Laguerre M."/>
            <person name="Taylor J."/>
            <person name="Schubert V."/>
            <person name="Nelson M."/>
            <person name="Geu-Flores F."/>
            <person name="Crespi M."/>
            <person name="Gallardo-Guerrero K."/>
            <person name="Delaux P.-M."/>
            <person name="Salse J."/>
            <person name="Berges H."/>
            <person name="Guyot R."/>
            <person name="Gouzy J."/>
            <person name="Peret B."/>
        </authorList>
    </citation>
    <scope>NUCLEOTIDE SEQUENCE [LARGE SCALE GENOMIC DNA]</scope>
    <source>
        <strain evidence="2">cv. Amiga</strain>
    </source>
</reference>
<proteinExistence type="predicted"/>
<accession>A0A6A4PSX1</accession>
<dbReference type="OrthoDB" id="1433415at2759"/>
<dbReference type="Proteomes" id="UP000447434">
    <property type="component" value="Chromosome 11"/>
</dbReference>
<dbReference type="AlphaFoldDB" id="A0A6A4PSX1"/>
<name>A0A6A4PSX1_LUPAL</name>
<evidence type="ECO:0000313" key="2">
    <source>
        <dbReference type="Proteomes" id="UP000447434"/>
    </source>
</evidence>
<keyword evidence="2" id="KW-1185">Reference proteome</keyword>
<evidence type="ECO:0008006" key="3">
    <source>
        <dbReference type="Google" id="ProtNLM"/>
    </source>
</evidence>
<dbReference type="PANTHER" id="PTHR37610:SF97">
    <property type="entry name" value="RETROTRANSPOSON GAG DOMAIN-CONTAINING PROTEIN"/>
    <property type="match status" value="1"/>
</dbReference>
<dbReference type="PANTHER" id="PTHR37610">
    <property type="entry name" value="CCHC-TYPE DOMAIN-CONTAINING PROTEIN"/>
    <property type="match status" value="1"/>
</dbReference>